<dbReference type="InterPro" id="IPR036282">
    <property type="entry name" value="Glutathione-S-Trfase_C_sf"/>
</dbReference>
<dbReference type="PANTHER" id="PTHR44051">
    <property type="entry name" value="GLUTATHIONE S-TRANSFERASE-RELATED"/>
    <property type="match status" value="1"/>
</dbReference>
<dbReference type="Pfam" id="PF00043">
    <property type="entry name" value="GST_C"/>
    <property type="match status" value="1"/>
</dbReference>
<dbReference type="InterPro" id="IPR036249">
    <property type="entry name" value="Thioredoxin-like_sf"/>
</dbReference>
<dbReference type="InterPro" id="IPR010987">
    <property type="entry name" value="Glutathione-S-Trfase_C-like"/>
</dbReference>
<keyword evidence="3" id="KW-0808">Transferase</keyword>
<dbReference type="InterPro" id="IPR040079">
    <property type="entry name" value="Glutathione_S-Trfase"/>
</dbReference>
<evidence type="ECO:0000313" key="3">
    <source>
        <dbReference type="EMBL" id="KRG67711.1"/>
    </source>
</evidence>
<comment type="caution">
    <text evidence="3">The sequence shown here is derived from an EMBL/GenBank/DDBJ whole genome shotgun (WGS) entry which is preliminary data.</text>
</comment>
<accession>A0A0R0CDF3</accession>
<dbReference type="GO" id="GO:0016740">
    <property type="term" value="F:transferase activity"/>
    <property type="evidence" value="ECO:0007669"/>
    <property type="project" value="UniProtKB-KW"/>
</dbReference>
<evidence type="ECO:0000259" key="2">
    <source>
        <dbReference type="PROSITE" id="PS50405"/>
    </source>
</evidence>
<dbReference type="SFLD" id="SFLDS00019">
    <property type="entry name" value="Glutathione_Transferase_(cytos"/>
    <property type="match status" value="1"/>
</dbReference>
<gene>
    <name evidence="3" type="ORF">ABB27_09070</name>
</gene>
<protein>
    <submittedName>
        <fullName evidence="3">Glutathione S-transferase</fullName>
    </submittedName>
</protein>
<dbReference type="EMBL" id="LDJJ01000028">
    <property type="protein sequence ID" value="KRG67711.1"/>
    <property type="molecule type" value="Genomic_DNA"/>
</dbReference>
<evidence type="ECO:0000259" key="1">
    <source>
        <dbReference type="PROSITE" id="PS50404"/>
    </source>
</evidence>
<dbReference type="PROSITE" id="PS50404">
    <property type="entry name" value="GST_NTER"/>
    <property type="match status" value="1"/>
</dbReference>
<dbReference type="CDD" id="cd03178">
    <property type="entry name" value="GST_C_Ure2p_like"/>
    <property type="match status" value="1"/>
</dbReference>
<dbReference type="SUPFAM" id="SSF47616">
    <property type="entry name" value="GST C-terminal domain-like"/>
    <property type="match status" value="1"/>
</dbReference>
<organism evidence="3 4">
    <name type="scientific">Stenotrophomonas terrae</name>
    <dbReference type="NCBI Taxonomy" id="405446"/>
    <lineage>
        <taxon>Bacteria</taxon>
        <taxon>Pseudomonadati</taxon>
        <taxon>Pseudomonadota</taxon>
        <taxon>Gammaproteobacteria</taxon>
        <taxon>Lysobacterales</taxon>
        <taxon>Lysobacteraceae</taxon>
        <taxon>Stenotrophomonas</taxon>
    </lineage>
</organism>
<sequence length="211" mass="23839">MPQPTLHLYTDSSPNGFKVSIALEELGLPYQLHHVRIDAGEHKLPAFQKLHPHARIPVLVDEANGITLFESAAILLYLVERSGRLLPQEPVPRWEAITWLMFHAASVGPILGQRVHFEMFADTPQPAAIERYRRLSNEFFATLDRRLADRSWLAGETYSIADIAGFGWTHIARVIDLDFSAYPHLTEWHTRVSQRPAVQRGVLIPEPATGP</sequence>
<keyword evidence="4" id="KW-1185">Reference proteome</keyword>
<dbReference type="CDD" id="cd03048">
    <property type="entry name" value="GST_N_Ure2p_like"/>
    <property type="match status" value="1"/>
</dbReference>
<dbReference type="SUPFAM" id="SSF52833">
    <property type="entry name" value="Thioredoxin-like"/>
    <property type="match status" value="1"/>
</dbReference>
<proteinExistence type="predicted"/>
<dbReference type="Pfam" id="PF13409">
    <property type="entry name" value="GST_N_2"/>
    <property type="match status" value="1"/>
</dbReference>
<dbReference type="PROSITE" id="PS50405">
    <property type="entry name" value="GST_CTER"/>
    <property type="match status" value="1"/>
</dbReference>
<feature type="domain" description="GST C-terminal" evidence="2">
    <location>
        <begin position="89"/>
        <end position="211"/>
    </location>
</feature>
<dbReference type="PATRIC" id="fig|405446.3.peg.1264"/>
<dbReference type="Proteomes" id="UP000051863">
    <property type="component" value="Unassembled WGS sequence"/>
</dbReference>
<dbReference type="Gene3D" id="1.20.1050.10">
    <property type="match status" value="1"/>
</dbReference>
<dbReference type="RefSeq" id="WP_057628367.1">
    <property type="nucleotide sequence ID" value="NZ_LDJJ01000028.1"/>
</dbReference>
<dbReference type="SFLD" id="SFLDG01150">
    <property type="entry name" value="Main.1:_Beta-like"/>
    <property type="match status" value="1"/>
</dbReference>
<dbReference type="InterPro" id="IPR004045">
    <property type="entry name" value="Glutathione_S-Trfase_N"/>
</dbReference>
<name>A0A0R0CDF3_9GAMM</name>
<reference evidence="3 4" key="1">
    <citation type="submission" date="2015-05" db="EMBL/GenBank/DDBJ databases">
        <title>Genome sequencing and analysis of members of genus Stenotrophomonas.</title>
        <authorList>
            <person name="Patil P.P."/>
            <person name="Midha S."/>
            <person name="Patil P.B."/>
        </authorList>
    </citation>
    <scope>NUCLEOTIDE SEQUENCE [LARGE SCALE GENOMIC DNA]</scope>
    <source>
        <strain evidence="3 4">DSM 18941</strain>
    </source>
</reference>
<dbReference type="AlphaFoldDB" id="A0A0R0CDF3"/>
<dbReference type="PANTHER" id="PTHR44051:SF22">
    <property type="entry name" value="DISULFIDE-BOND OXIDOREDUCTASE YGHU"/>
    <property type="match status" value="1"/>
</dbReference>
<evidence type="ECO:0000313" key="4">
    <source>
        <dbReference type="Proteomes" id="UP000051863"/>
    </source>
</evidence>
<dbReference type="InterPro" id="IPR004046">
    <property type="entry name" value="GST_C"/>
</dbReference>
<dbReference type="Gene3D" id="3.40.30.10">
    <property type="entry name" value="Glutaredoxin"/>
    <property type="match status" value="1"/>
</dbReference>
<feature type="domain" description="GST N-terminal" evidence="1">
    <location>
        <begin position="3"/>
        <end position="86"/>
    </location>
</feature>
<dbReference type="SFLD" id="SFLDG00358">
    <property type="entry name" value="Main_(cytGST)"/>
    <property type="match status" value="1"/>
</dbReference>
<dbReference type="SFLD" id="SFLDG01151">
    <property type="entry name" value="Main.2:_Nu-like"/>
    <property type="match status" value="1"/>
</dbReference>